<dbReference type="AlphaFoldDB" id="A0A832LW63"/>
<dbReference type="EMBL" id="DSZU01000115">
    <property type="protein sequence ID" value="HGV55718.1"/>
    <property type="molecule type" value="Genomic_DNA"/>
</dbReference>
<organism evidence="1">
    <name type="scientific">Caldimicrobium thiodismutans</name>
    <dbReference type="NCBI Taxonomy" id="1653476"/>
    <lineage>
        <taxon>Bacteria</taxon>
        <taxon>Pseudomonadati</taxon>
        <taxon>Thermodesulfobacteriota</taxon>
        <taxon>Thermodesulfobacteria</taxon>
        <taxon>Thermodesulfobacteriales</taxon>
        <taxon>Thermodesulfobacteriaceae</taxon>
        <taxon>Caldimicrobium</taxon>
    </lineage>
</organism>
<accession>A0A832LW63</accession>
<sequence>MSKDEKAKINPDIPYGLLAFSPQFHRKDLPLLAKEKAYAALIAAKKDGLKRVSLGNEHLLK</sequence>
<name>A0A832LW63_9BACT</name>
<reference evidence="1" key="1">
    <citation type="journal article" date="2020" name="mSystems">
        <title>Genome- and Community-Level Interaction Insights into Carbon Utilization and Element Cycling Functions of Hydrothermarchaeota in Hydrothermal Sediment.</title>
        <authorList>
            <person name="Zhou Z."/>
            <person name="Liu Y."/>
            <person name="Xu W."/>
            <person name="Pan J."/>
            <person name="Luo Z.H."/>
            <person name="Li M."/>
        </authorList>
    </citation>
    <scope>NUCLEOTIDE SEQUENCE [LARGE SCALE GENOMIC DNA]</scope>
    <source>
        <strain evidence="1">SpSt-605</strain>
    </source>
</reference>
<comment type="caution">
    <text evidence="1">The sequence shown here is derived from an EMBL/GenBank/DDBJ whole genome shotgun (WGS) entry which is preliminary data.</text>
</comment>
<proteinExistence type="predicted"/>
<gene>
    <name evidence="1" type="ORF">ENT73_06545</name>
</gene>
<protein>
    <submittedName>
        <fullName evidence="1">Uncharacterized protein</fullName>
    </submittedName>
</protein>
<evidence type="ECO:0000313" key="1">
    <source>
        <dbReference type="EMBL" id="HGV55718.1"/>
    </source>
</evidence>